<feature type="transmembrane region" description="Helical" evidence="2">
    <location>
        <begin position="20"/>
        <end position="44"/>
    </location>
</feature>
<proteinExistence type="predicted"/>
<protein>
    <submittedName>
        <fullName evidence="3">Uncharacterized protein</fullName>
    </submittedName>
</protein>
<keyword evidence="4" id="KW-1185">Reference proteome</keyword>
<sequence>MQPTSKKQAAKPPVSAHPAFPVIVALWFCALFGIGSMVLPAALLEKVVASTGISAVIPAAAPPLGATARILIALAAAGIGVVAGLFVARKVAASQGNTTPARSRSIASGPEEKAESAADPLSTKKPISAHEELGSDRFDAPFDDDEDEVMSVASNAESDAESDSLRFHTALQSDEVHDDALELAAFTGSGDEIVAIEDAPIDEYGATRADDSAEVAADEYGIPPADPQAPIAYASIAGSDEETAPLASEEEAMADHTQTAPLATTDADDVPTSAQAEEAPATHRTDNILNRPLEELSIAGLVERFAHALETHRASVAAQGNAAPAPQNPDHTPDSAHETRPSAAHRESEPSAPPPPYVPNALRPIAIDDDDEGFGDEHVSDLDLSSALAPPTYSARDAADRSANDYDGCENDDEYSSLLTMKSPFTLPREPAQVYDEDDREASDSKPTAAFPGQSDRQTRTADNSIAHLADGLDTIAQHSDFNPATAVRHHDAAETERRLREALEKLQRMSGAA</sequence>
<feature type="transmembrane region" description="Helical" evidence="2">
    <location>
        <begin position="64"/>
        <end position="88"/>
    </location>
</feature>
<gene>
    <name evidence="3" type="ORF">IDJ81_02020</name>
</gene>
<feature type="compositionally biased region" description="Basic and acidic residues" evidence="1">
    <location>
        <begin position="128"/>
        <end position="140"/>
    </location>
</feature>
<evidence type="ECO:0000256" key="2">
    <source>
        <dbReference type="SAM" id="Phobius"/>
    </source>
</evidence>
<feature type="compositionally biased region" description="Basic and acidic residues" evidence="1">
    <location>
        <begin position="331"/>
        <end position="349"/>
    </location>
</feature>
<feature type="compositionally biased region" description="Acidic residues" evidence="1">
    <location>
        <begin position="239"/>
        <end position="252"/>
    </location>
</feature>
<keyword evidence="2" id="KW-1133">Transmembrane helix</keyword>
<evidence type="ECO:0000313" key="3">
    <source>
        <dbReference type="EMBL" id="QSB44971.1"/>
    </source>
</evidence>
<evidence type="ECO:0000313" key="4">
    <source>
        <dbReference type="Proteomes" id="UP000663637"/>
    </source>
</evidence>
<keyword evidence="2" id="KW-0812">Transmembrane</keyword>
<reference evidence="3 4" key="1">
    <citation type="submission" date="2020-09" db="EMBL/GenBank/DDBJ databases">
        <title>Complete genome sequence of altererythrobacter flavus SS-21NJ, isolated from Dongying oil sludge in Shandong province.</title>
        <authorList>
            <person name="Sun S."/>
            <person name="Zhang Z."/>
        </authorList>
    </citation>
    <scope>NUCLEOTIDE SEQUENCE [LARGE SCALE GENOMIC DNA]</scope>
    <source>
        <strain evidence="3 4">SS-21NJ</strain>
    </source>
</reference>
<accession>A0ABX7KD47</accession>
<keyword evidence="2" id="KW-0472">Membrane</keyword>
<dbReference type="Proteomes" id="UP000663637">
    <property type="component" value="Chromosome"/>
</dbReference>
<feature type="region of interest" description="Disordered" evidence="1">
    <location>
        <begin position="238"/>
        <end position="290"/>
    </location>
</feature>
<evidence type="ECO:0000256" key="1">
    <source>
        <dbReference type="SAM" id="MobiDB-lite"/>
    </source>
</evidence>
<feature type="compositionally biased region" description="Low complexity" evidence="1">
    <location>
        <begin position="317"/>
        <end position="329"/>
    </location>
</feature>
<dbReference type="EMBL" id="CP061510">
    <property type="protein sequence ID" value="QSB44971.1"/>
    <property type="molecule type" value="Genomic_DNA"/>
</dbReference>
<dbReference type="RefSeq" id="WP_205443214.1">
    <property type="nucleotide sequence ID" value="NZ_CP061510.1"/>
</dbReference>
<feature type="region of interest" description="Disordered" evidence="1">
    <location>
        <begin position="98"/>
        <end position="143"/>
    </location>
</feature>
<organism evidence="3 4">
    <name type="scientific">Tsuneonella flava</name>
    <dbReference type="NCBI Taxonomy" id="2055955"/>
    <lineage>
        <taxon>Bacteria</taxon>
        <taxon>Pseudomonadati</taxon>
        <taxon>Pseudomonadota</taxon>
        <taxon>Alphaproteobacteria</taxon>
        <taxon>Sphingomonadales</taxon>
        <taxon>Erythrobacteraceae</taxon>
        <taxon>Tsuneonella</taxon>
    </lineage>
</organism>
<name>A0ABX7KD47_9SPHN</name>
<feature type="region of interest" description="Disordered" evidence="1">
    <location>
        <begin position="313"/>
        <end position="464"/>
    </location>
</feature>